<evidence type="ECO:0000313" key="2">
    <source>
        <dbReference type="EMBL" id="OGH82934.1"/>
    </source>
</evidence>
<reference evidence="2 3" key="1">
    <citation type="journal article" date="2016" name="Nat. Commun.">
        <title>Thousands of microbial genomes shed light on interconnected biogeochemical processes in an aquifer system.</title>
        <authorList>
            <person name="Anantharaman K."/>
            <person name="Brown C.T."/>
            <person name="Hug L.A."/>
            <person name="Sharon I."/>
            <person name="Castelle C.J."/>
            <person name="Probst A.J."/>
            <person name="Thomas B.C."/>
            <person name="Singh A."/>
            <person name="Wilkins M.J."/>
            <person name="Karaoz U."/>
            <person name="Brodie E.L."/>
            <person name="Williams K.H."/>
            <person name="Hubbard S.S."/>
            <person name="Banfield J.F."/>
        </authorList>
    </citation>
    <scope>NUCLEOTIDE SEQUENCE [LARGE SCALE GENOMIC DNA]</scope>
</reference>
<evidence type="ECO:0000256" key="1">
    <source>
        <dbReference type="SAM" id="Phobius"/>
    </source>
</evidence>
<evidence type="ECO:0000313" key="3">
    <source>
        <dbReference type="Proteomes" id="UP000176300"/>
    </source>
</evidence>
<organism evidence="2 3">
    <name type="scientific">Candidatus Magasanikbacteria bacterium RIFOXYB1_FULL_40_15</name>
    <dbReference type="NCBI Taxonomy" id="1798697"/>
    <lineage>
        <taxon>Bacteria</taxon>
        <taxon>Candidatus Magasanikiibacteriota</taxon>
    </lineage>
</organism>
<protein>
    <submittedName>
        <fullName evidence="2">Uncharacterized protein</fullName>
    </submittedName>
</protein>
<comment type="caution">
    <text evidence="2">The sequence shown here is derived from an EMBL/GenBank/DDBJ whole genome shotgun (WGS) entry which is preliminary data.</text>
</comment>
<proteinExistence type="predicted"/>
<keyword evidence="1" id="KW-1133">Transmembrane helix</keyword>
<gene>
    <name evidence="2" type="ORF">A2373_04675</name>
</gene>
<dbReference type="AlphaFoldDB" id="A0A1F6NGE6"/>
<dbReference type="Proteomes" id="UP000176300">
    <property type="component" value="Unassembled WGS sequence"/>
</dbReference>
<keyword evidence="1" id="KW-0472">Membrane</keyword>
<feature type="transmembrane region" description="Helical" evidence="1">
    <location>
        <begin position="87"/>
        <end position="113"/>
    </location>
</feature>
<dbReference type="STRING" id="1798697.A2373_04675"/>
<name>A0A1F6NGE6_9BACT</name>
<sequence>MWIMILQKIALDFLLHIVYFPLWWYTGGLKKAGLYCFDLLLLGNDYLAPDVWVKNIFVPMFGQTDWQGRLVSIFIRFVNIILRTFAFILWTAVVLMIFVVWLAWPVFIVYLIFNLL</sequence>
<dbReference type="EMBL" id="MFQS01000025">
    <property type="protein sequence ID" value="OGH82934.1"/>
    <property type="molecule type" value="Genomic_DNA"/>
</dbReference>
<accession>A0A1F6NGE6</accession>
<keyword evidence="1" id="KW-0812">Transmembrane</keyword>